<evidence type="ECO:0000256" key="4">
    <source>
        <dbReference type="ARBA" id="ARBA00022670"/>
    </source>
</evidence>
<dbReference type="InterPro" id="IPR041489">
    <property type="entry name" value="PDZ_6"/>
</dbReference>
<dbReference type="CDD" id="cd06163">
    <property type="entry name" value="S2P-M50_PDZ_RseP-like"/>
    <property type="match status" value="2"/>
</dbReference>
<dbReference type="EMBL" id="CP091511">
    <property type="protein sequence ID" value="UOO91242.1"/>
    <property type="molecule type" value="Genomic_DNA"/>
</dbReference>
<evidence type="ECO:0000256" key="9">
    <source>
        <dbReference type="ARBA" id="ARBA00023049"/>
    </source>
</evidence>
<dbReference type="NCBIfam" id="TIGR00054">
    <property type="entry name" value="RIP metalloprotease RseP"/>
    <property type="match status" value="1"/>
</dbReference>
<evidence type="ECO:0000256" key="10">
    <source>
        <dbReference type="ARBA" id="ARBA00023136"/>
    </source>
</evidence>
<dbReference type="SUPFAM" id="SSF50156">
    <property type="entry name" value="PDZ domain-like"/>
    <property type="match status" value="2"/>
</dbReference>
<evidence type="ECO:0000256" key="5">
    <source>
        <dbReference type="ARBA" id="ARBA00022692"/>
    </source>
</evidence>
<evidence type="ECO:0000256" key="1">
    <source>
        <dbReference type="ARBA" id="ARBA00001947"/>
    </source>
</evidence>
<keyword evidence="11" id="KW-0479">Metal-binding</keyword>
<sequence>MIYLVAFVVAILFLVSLHEFGHYIVARWCGVKVLRFSVGFGKPFWKKQRGDTEWCLAPIPLGGYVKMVDTREGEVAEADLPYAFDKQPPLKRIAIVVAGPLVNLLLAVVLYVASFNLFGVTEIKPWVGSVESGSIAAQSGFQEGDRITSVNGKAVHEWMDAQTELVIALQAGNVNVGVQDAHGVATTRVLNAEANPAAVEAATQGQGVGIWPVKVKPEISQILPNSAAERAGLKAGDKVLAVNGQKLANWNAWVDVIKASPGKDLALEVQRQNQTLQLMLRPDSEDQGQQLVGKAGVAATLDKDWEAQVKSQRAVGVLESVGLAASKTWNLSALTLKFLGKLITGQASIKGISGPVSIGEMAGKSAMMGLETYIQFLAVISISLGVMNLLPIPVLDGGHLLYYIIEWVRGKPLSEHVQTVGLKIGLCIMGLFMLVAFFNDFTRIFG</sequence>
<dbReference type="InterPro" id="IPR001478">
    <property type="entry name" value="PDZ"/>
</dbReference>
<keyword evidence="5 11" id="KW-0812">Transmembrane</keyword>
<dbReference type="EC" id="3.4.24.-" evidence="11"/>
<feature type="transmembrane region" description="Helical" evidence="11">
    <location>
        <begin position="373"/>
        <end position="392"/>
    </location>
</feature>
<dbReference type="Pfam" id="PF02163">
    <property type="entry name" value="Peptidase_M50"/>
    <property type="match status" value="1"/>
</dbReference>
<dbReference type="PROSITE" id="PS50106">
    <property type="entry name" value="PDZ"/>
    <property type="match status" value="2"/>
</dbReference>
<feature type="transmembrane region" description="Helical" evidence="11">
    <location>
        <begin position="93"/>
        <end position="118"/>
    </location>
</feature>
<feature type="domain" description="PDZ" evidence="12">
    <location>
        <begin position="196"/>
        <end position="284"/>
    </location>
</feature>
<keyword evidence="6 11" id="KW-0378">Hydrolase</keyword>
<accession>A0ABY4ECT9</accession>
<proteinExistence type="inferred from homology"/>
<evidence type="ECO:0000256" key="2">
    <source>
        <dbReference type="ARBA" id="ARBA00004141"/>
    </source>
</evidence>
<dbReference type="Proteomes" id="UP000832011">
    <property type="component" value="Chromosome"/>
</dbReference>
<dbReference type="GO" id="GO:0008237">
    <property type="term" value="F:metallopeptidase activity"/>
    <property type="evidence" value="ECO:0007669"/>
    <property type="project" value="UniProtKB-KW"/>
</dbReference>
<dbReference type="InterPro" id="IPR008915">
    <property type="entry name" value="Peptidase_M50"/>
</dbReference>
<keyword evidence="9 11" id="KW-0482">Metalloprotease</keyword>
<protein>
    <recommendedName>
        <fullName evidence="11">Zinc metalloprotease</fullName>
        <ecNumber evidence="11">3.4.24.-</ecNumber>
    </recommendedName>
</protein>
<dbReference type="InterPro" id="IPR004387">
    <property type="entry name" value="Pept_M50_Zn"/>
</dbReference>
<evidence type="ECO:0000313" key="13">
    <source>
        <dbReference type="EMBL" id="UOO91242.1"/>
    </source>
</evidence>
<keyword evidence="14" id="KW-1185">Reference proteome</keyword>
<reference evidence="13 14" key="1">
    <citation type="journal article" date="2022" name="Res Sq">
        <title>Evolution of multicellular longitudinally dividing oral cavity symbionts (Neisseriaceae).</title>
        <authorList>
            <person name="Nyongesa S."/>
            <person name="Weber P."/>
            <person name="Bernet E."/>
            <person name="Pullido F."/>
            <person name="Nieckarz M."/>
            <person name="Delaby M."/>
            <person name="Nieves C."/>
            <person name="Viehboeck T."/>
            <person name="Krause N."/>
            <person name="Rivera-Millot A."/>
            <person name="Nakamura A."/>
            <person name="Vischer N."/>
            <person name="VanNieuwenhze M."/>
            <person name="Brun Y."/>
            <person name="Cava F."/>
            <person name="Bulgheresi S."/>
            <person name="Veyrier F."/>
        </authorList>
    </citation>
    <scope>NUCLEOTIDE SEQUENCE [LARGE SCALE GENOMIC DNA]</scope>
    <source>
        <strain evidence="13 14">SN4</strain>
    </source>
</reference>
<keyword evidence="8 11" id="KW-1133">Transmembrane helix</keyword>
<feature type="domain" description="PDZ" evidence="12">
    <location>
        <begin position="107"/>
        <end position="155"/>
    </location>
</feature>
<evidence type="ECO:0000256" key="7">
    <source>
        <dbReference type="ARBA" id="ARBA00022833"/>
    </source>
</evidence>
<organism evidence="13 14">
    <name type="scientific">Vitreoscilla massiliensis</name>
    <dbReference type="NCBI Taxonomy" id="1689272"/>
    <lineage>
        <taxon>Bacteria</taxon>
        <taxon>Pseudomonadati</taxon>
        <taxon>Pseudomonadota</taxon>
        <taxon>Betaproteobacteria</taxon>
        <taxon>Neisseriales</taxon>
        <taxon>Neisseriaceae</taxon>
        <taxon>Vitreoscilla</taxon>
    </lineage>
</organism>
<evidence type="ECO:0000256" key="3">
    <source>
        <dbReference type="ARBA" id="ARBA00007931"/>
    </source>
</evidence>
<gene>
    <name evidence="13" type="primary">rseP</name>
    <name evidence="13" type="ORF">LVJ82_06735</name>
</gene>
<keyword evidence="4" id="KW-0645">Protease</keyword>
<dbReference type="PANTHER" id="PTHR42837">
    <property type="entry name" value="REGULATOR OF SIGMA-E PROTEASE RSEP"/>
    <property type="match status" value="1"/>
</dbReference>
<dbReference type="InterPro" id="IPR036034">
    <property type="entry name" value="PDZ_sf"/>
</dbReference>
<name>A0ABY4ECT9_9NEIS</name>
<evidence type="ECO:0000256" key="8">
    <source>
        <dbReference type="ARBA" id="ARBA00022989"/>
    </source>
</evidence>
<comment type="similarity">
    <text evidence="3 11">Belongs to the peptidase M50B family.</text>
</comment>
<evidence type="ECO:0000256" key="11">
    <source>
        <dbReference type="RuleBase" id="RU362031"/>
    </source>
</evidence>
<dbReference type="PANTHER" id="PTHR42837:SF2">
    <property type="entry name" value="MEMBRANE METALLOPROTEASE ARASP2, CHLOROPLASTIC-RELATED"/>
    <property type="match status" value="1"/>
</dbReference>
<keyword evidence="7 11" id="KW-0862">Zinc</keyword>
<dbReference type="Gene3D" id="2.30.42.10">
    <property type="match status" value="2"/>
</dbReference>
<dbReference type="Pfam" id="PF17820">
    <property type="entry name" value="PDZ_6"/>
    <property type="match status" value="2"/>
</dbReference>
<comment type="cofactor">
    <cofactor evidence="1 11">
        <name>Zn(2+)</name>
        <dbReference type="ChEBI" id="CHEBI:29105"/>
    </cofactor>
</comment>
<evidence type="ECO:0000259" key="12">
    <source>
        <dbReference type="PROSITE" id="PS50106"/>
    </source>
</evidence>
<feature type="transmembrane region" description="Helical" evidence="11">
    <location>
        <begin position="420"/>
        <end position="438"/>
    </location>
</feature>
<keyword evidence="10 11" id="KW-0472">Membrane</keyword>
<comment type="subcellular location">
    <subcellularLocation>
        <location evidence="2">Membrane</location>
        <topology evidence="2">Multi-pass membrane protein</topology>
    </subcellularLocation>
</comment>
<dbReference type="SMART" id="SM00228">
    <property type="entry name" value="PDZ"/>
    <property type="match status" value="2"/>
</dbReference>
<evidence type="ECO:0000313" key="14">
    <source>
        <dbReference type="Proteomes" id="UP000832011"/>
    </source>
</evidence>
<evidence type="ECO:0000256" key="6">
    <source>
        <dbReference type="ARBA" id="ARBA00022801"/>
    </source>
</evidence>